<dbReference type="InterPro" id="IPR032819">
    <property type="entry name" value="TruB_C"/>
</dbReference>
<feature type="domain" description="tRNA pseudouridylate synthase B C-terminal" evidence="7">
    <location>
        <begin position="131"/>
        <end position="188"/>
    </location>
</feature>
<dbReference type="STRING" id="1246637.MTBBW1_1610013"/>
<keyword evidence="9" id="KW-1185">Reference proteome</keyword>
<dbReference type="Gene3D" id="3.30.2350.10">
    <property type="entry name" value="Pseudouridine synthase"/>
    <property type="match status" value="1"/>
</dbReference>
<sequence length="260" mass="29037">MLCGINKGTRLSRFLLGSSKKYVAGVKLGVQTDTLDITGVVTETFPSAVIDGISLDRINDVIEVFKGVQMQHPPVYSALKHKGKPLYKLAREGTPVRKPPRSIEIHSIELKSLDKPYMTIYVHCSAGTYIRSLAHDIGQKLGCGALLQSLRRVETSNFSVDAAVSLEKFECMEQEDAFKCIIPMTEAISHMPTINADPEMMTQLKFGRPFRPADDFSSDDEICRHELTYFKVVDSDGNLAAIVEYDREIDSYNYSCVFVN</sequence>
<dbReference type="EC" id="5.4.99.25" evidence="3"/>
<gene>
    <name evidence="8" type="primary">truB</name>
    <name evidence="8" type="ORF">MTBBW1_1610013</name>
</gene>
<evidence type="ECO:0000256" key="5">
    <source>
        <dbReference type="ARBA" id="ARBA00023235"/>
    </source>
</evidence>
<dbReference type="AlphaFoldDB" id="A0A1W1H8Q3"/>
<evidence type="ECO:0000313" key="8">
    <source>
        <dbReference type="EMBL" id="SLM28851.1"/>
    </source>
</evidence>
<dbReference type="EMBL" id="FWEV01000070">
    <property type="protein sequence ID" value="SLM28851.1"/>
    <property type="molecule type" value="Genomic_DNA"/>
</dbReference>
<comment type="catalytic activity">
    <reaction evidence="1">
        <text>uridine(55) in tRNA = pseudouridine(55) in tRNA</text>
        <dbReference type="Rhea" id="RHEA:42532"/>
        <dbReference type="Rhea" id="RHEA-COMP:10101"/>
        <dbReference type="Rhea" id="RHEA-COMP:10102"/>
        <dbReference type="ChEBI" id="CHEBI:65314"/>
        <dbReference type="ChEBI" id="CHEBI:65315"/>
        <dbReference type="EC" id="5.4.99.25"/>
    </reaction>
</comment>
<name>A0A1W1H8Q3_9BACT</name>
<reference evidence="8 9" key="1">
    <citation type="submission" date="2017-03" db="EMBL/GenBank/DDBJ databases">
        <authorList>
            <person name="Afonso C.L."/>
            <person name="Miller P.J."/>
            <person name="Scott M.A."/>
            <person name="Spackman E."/>
            <person name="Goraichik I."/>
            <person name="Dimitrov K.M."/>
            <person name="Suarez D.L."/>
            <person name="Swayne D.E."/>
        </authorList>
    </citation>
    <scope>NUCLEOTIDE SEQUENCE [LARGE SCALE GENOMIC DNA]</scope>
    <source>
        <strain evidence="8">PRJEB14757</strain>
    </source>
</reference>
<proteinExistence type="inferred from homology"/>
<dbReference type="InterPro" id="IPR020103">
    <property type="entry name" value="PsdUridine_synth_cat_dom_sf"/>
</dbReference>
<comment type="similarity">
    <text evidence="2">Belongs to the pseudouridine synthase TruB family. Type 1 subfamily.</text>
</comment>
<evidence type="ECO:0000256" key="2">
    <source>
        <dbReference type="ARBA" id="ARBA00005642"/>
    </source>
</evidence>
<evidence type="ECO:0000259" key="6">
    <source>
        <dbReference type="Pfam" id="PF01509"/>
    </source>
</evidence>
<feature type="domain" description="Pseudouridine synthase II N-terminal" evidence="6">
    <location>
        <begin position="2"/>
        <end position="130"/>
    </location>
</feature>
<dbReference type="InterPro" id="IPR014780">
    <property type="entry name" value="tRNA_psdUridine_synth_TruB"/>
</dbReference>
<dbReference type="SUPFAM" id="SSF55120">
    <property type="entry name" value="Pseudouridine synthase"/>
    <property type="match status" value="1"/>
</dbReference>
<evidence type="ECO:0000256" key="3">
    <source>
        <dbReference type="ARBA" id="ARBA00012787"/>
    </source>
</evidence>
<evidence type="ECO:0000256" key="4">
    <source>
        <dbReference type="ARBA" id="ARBA00022694"/>
    </source>
</evidence>
<dbReference type="NCBIfam" id="TIGR00431">
    <property type="entry name" value="TruB"/>
    <property type="match status" value="1"/>
</dbReference>
<evidence type="ECO:0000313" key="9">
    <source>
        <dbReference type="Proteomes" id="UP000191931"/>
    </source>
</evidence>
<organism evidence="8 9">
    <name type="scientific">Desulfamplus magnetovallimortis</name>
    <dbReference type="NCBI Taxonomy" id="1246637"/>
    <lineage>
        <taxon>Bacteria</taxon>
        <taxon>Pseudomonadati</taxon>
        <taxon>Thermodesulfobacteriota</taxon>
        <taxon>Desulfobacteria</taxon>
        <taxon>Desulfobacterales</taxon>
        <taxon>Desulfobacteraceae</taxon>
        <taxon>Desulfamplus</taxon>
    </lineage>
</organism>
<accession>A0A1W1H8Q3</accession>
<keyword evidence="5 8" id="KW-0413">Isomerase</keyword>
<evidence type="ECO:0000259" key="7">
    <source>
        <dbReference type="Pfam" id="PF16198"/>
    </source>
</evidence>
<evidence type="ECO:0000256" key="1">
    <source>
        <dbReference type="ARBA" id="ARBA00000385"/>
    </source>
</evidence>
<protein>
    <recommendedName>
        <fullName evidence="3">tRNA pseudouridine(55) synthase</fullName>
        <ecNumber evidence="3">5.4.99.25</ecNumber>
    </recommendedName>
</protein>
<dbReference type="InterPro" id="IPR002501">
    <property type="entry name" value="PsdUridine_synth_N"/>
</dbReference>
<dbReference type="GO" id="GO:0160148">
    <property type="term" value="F:tRNA pseudouridine(55) synthase activity"/>
    <property type="evidence" value="ECO:0007669"/>
    <property type="project" value="UniProtKB-EC"/>
</dbReference>
<dbReference type="Pfam" id="PF01509">
    <property type="entry name" value="TruB_N"/>
    <property type="match status" value="1"/>
</dbReference>
<dbReference type="GO" id="GO:0003723">
    <property type="term" value="F:RNA binding"/>
    <property type="evidence" value="ECO:0007669"/>
    <property type="project" value="InterPro"/>
</dbReference>
<dbReference type="PANTHER" id="PTHR13767">
    <property type="entry name" value="TRNA-PSEUDOURIDINE SYNTHASE"/>
    <property type="match status" value="1"/>
</dbReference>
<dbReference type="GO" id="GO:1990481">
    <property type="term" value="P:mRNA pseudouridine synthesis"/>
    <property type="evidence" value="ECO:0007669"/>
    <property type="project" value="TreeGrafter"/>
</dbReference>
<dbReference type="Pfam" id="PF16198">
    <property type="entry name" value="TruB_C_2"/>
    <property type="match status" value="1"/>
</dbReference>
<dbReference type="RefSeq" id="WP_245809449.1">
    <property type="nucleotide sequence ID" value="NZ_LT828550.1"/>
</dbReference>
<dbReference type="PANTHER" id="PTHR13767:SF2">
    <property type="entry name" value="PSEUDOURIDYLATE SYNTHASE TRUB1"/>
    <property type="match status" value="1"/>
</dbReference>
<keyword evidence="4" id="KW-0819">tRNA processing</keyword>
<dbReference type="GO" id="GO:0006400">
    <property type="term" value="P:tRNA modification"/>
    <property type="evidence" value="ECO:0007669"/>
    <property type="project" value="TreeGrafter"/>
</dbReference>
<dbReference type="Proteomes" id="UP000191931">
    <property type="component" value="Unassembled WGS sequence"/>
</dbReference>